<keyword evidence="4" id="KW-1185">Reference proteome</keyword>
<dbReference type="VEuPathDB" id="PiroplasmaDB:BBOV_II004550"/>
<reference evidence="3 4" key="1">
    <citation type="journal article" date="2007" name="PLoS Pathog.">
        <title>Genome sequence of Babesia bovis and comparative analysis of apicomplexan hemoprotozoa.</title>
        <authorList>
            <person name="Brayton K.A."/>
            <person name="Lau A.O.T."/>
            <person name="Herndon D.R."/>
            <person name="Hannick L."/>
            <person name="Kappmeyer L.S."/>
            <person name="Berens S.J."/>
            <person name="Bidwell S.L."/>
            <person name="Brown W.C."/>
            <person name="Crabtree J."/>
            <person name="Fadrosh D."/>
            <person name="Feldblum T."/>
            <person name="Forberger H.A."/>
            <person name="Haas B.J."/>
            <person name="Howell J.M."/>
            <person name="Khouri H."/>
            <person name="Koo H."/>
            <person name="Mann D.J."/>
            <person name="Norimine J."/>
            <person name="Paulsen I.T."/>
            <person name="Radune D."/>
            <person name="Ren Q."/>
            <person name="Smith R.K. Jr."/>
            <person name="Suarez C.E."/>
            <person name="White O."/>
            <person name="Wortman J.R."/>
            <person name="Knowles D.P. Jr."/>
            <person name="McElwain T.F."/>
            <person name="Nene V.M."/>
        </authorList>
    </citation>
    <scope>NUCLEOTIDE SEQUENCE [LARGE SCALE GENOMIC DNA]</scope>
    <source>
        <strain evidence="3">T2Bo</strain>
    </source>
</reference>
<comment type="caution">
    <text evidence="3">The sequence shown here is derived from an EMBL/GenBank/DDBJ whole genome shotgun (WGS) entry which is preliminary data.</text>
</comment>
<dbReference type="GeneID" id="5478207"/>
<evidence type="ECO:0000313" key="4">
    <source>
        <dbReference type="Proteomes" id="UP000002173"/>
    </source>
</evidence>
<dbReference type="InterPro" id="IPR040815">
    <property type="entry name" value="Nas2_N"/>
</dbReference>
<dbReference type="Gene3D" id="6.10.140.1710">
    <property type="match status" value="1"/>
</dbReference>
<feature type="domain" description="Nas2 N-terminal" evidence="2">
    <location>
        <begin position="14"/>
        <end position="95"/>
    </location>
</feature>
<dbReference type="PANTHER" id="PTHR12651">
    <property type="entry name" value="26S PROTEASOME NON-ATPASE REGULATORY SUBUNIT 9"/>
    <property type="match status" value="1"/>
</dbReference>
<dbReference type="KEGG" id="bbo:BBOV_II004550"/>
<evidence type="ECO:0000259" key="2">
    <source>
        <dbReference type="Pfam" id="PF18265"/>
    </source>
</evidence>
<evidence type="ECO:0000313" key="3">
    <source>
        <dbReference type="EMBL" id="EDO06410.1"/>
    </source>
</evidence>
<dbReference type="Pfam" id="PF18265">
    <property type="entry name" value="Nas2_N"/>
    <property type="match status" value="1"/>
</dbReference>
<dbReference type="InterPro" id="IPR035269">
    <property type="entry name" value="PSMD9"/>
</dbReference>
<keyword evidence="1" id="KW-0175">Coiled coil</keyword>
<dbReference type="AlphaFoldDB" id="A7ATZ9"/>
<dbReference type="GO" id="GO:0005737">
    <property type="term" value="C:cytoplasm"/>
    <property type="evidence" value="ECO:0007669"/>
    <property type="project" value="TreeGrafter"/>
</dbReference>
<name>A7ATZ9_BABBO</name>
<sequence>MEQKSANNDTIARINELSKIRKDIEVEMEALLNYLNSEECKHVGMKGPLVDEEQYPRSDIDICAVRNARHRINCLHTDYKELEDKLAQALHELHNKKDVV</sequence>
<dbReference type="STRING" id="5865.A7ATZ9"/>
<dbReference type="PANTHER" id="PTHR12651:SF1">
    <property type="entry name" value="26S PROTEASOME NON-ATPASE REGULATORY SUBUNIT 9"/>
    <property type="match status" value="1"/>
</dbReference>
<proteinExistence type="predicted"/>
<accession>A7ATZ9</accession>
<dbReference type="GO" id="GO:0070682">
    <property type="term" value="P:proteasome regulatory particle assembly"/>
    <property type="evidence" value="ECO:0007669"/>
    <property type="project" value="InterPro"/>
</dbReference>
<dbReference type="Proteomes" id="UP000002173">
    <property type="component" value="Unassembled WGS sequence"/>
</dbReference>
<feature type="coiled-coil region" evidence="1">
    <location>
        <begin position="65"/>
        <end position="99"/>
    </location>
</feature>
<reference evidence="4" key="3">
    <citation type="journal article" date="2021" name="Int. J. Parasitol.">
        <title>Comparative analysis of gene expression between Babesia bovis blood stages and kinetes allowed by improved genome annotation.</title>
        <authorList>
            <person name="Ueti M.W."/>
            <person name="Johnson W.C."/>
            <person name="Kappmeyer L.S."/>
            <person name="Herndon D.R."/>
            <person name="Mousel M.R."/>
            <person name="Reif K.E."/>
            <person name="Taus N.S."/>
            <person name="Ifeonu O.O."/>
            <person name="Silva J.C."/>
            <person name="Suarez C.E."/>
            <person name="Brayton K.A."/>
        </authorList>
    </citation>
    <scope>NUCLEOTIDE SEQUENCE [LARGE SCALE GENOMIC DNA]</scope>
</reference>
<dbReference type="GO" id="GO:0005634">
    <property type="term" value="C:nucleus"/>
    <property type="evidence" value="ECO:0007669"/>
    <property type="project" value="TreeGrafter"/>
</dbReference>
<dbReference type="eggNOG" id="KOG3129">
    <property type="taxonomic scope" value="Eukaryota"/>
</dbReference>
<reference evidence="4" key="2">
    <citation type="journal article" date="2020" name="Data Brief">
        <title>Transcriptome dataset of Babesia bovis life stages within vertebrate and invertebrate hosts.</title>
        <authorList>
            <person name="Ueti M.W."/>
            <person name="Johnson W.C."/>
            <person name="Kappmeyer L.S."/>
            <person name="Herndon D.R."/>
            <person name="Mousel M.R."/>
            <person name="Reif K.E."/>
            <person name="Taus N.S."/>
            <person name="Ifeonu O.O."/>
            <person name="Silva J.C."/>
            <person name="Suarez C.E."/>
            <person name="Brayton K.A."/>
        </authorList>
    </citation>
    <scope>NUCLEOTIDE SEQUENCE [LARGE SCALE GENOMIC DNA]</scope>
</reference>
<gene>
    <name evidence="3" type="ORF">BBOV_II004550</name>
</gene>
<dbReference type="RefSeq" id="XP_001609978.1">
    <property type="nucleotide sequence ID" value="XM_001609928.1"/>
</dbReference>
<dbReference type="EMBL" id="AAXT01000003">
    <property type="protein sequence ID" value="EDO06410.1"/>
    <property type="molecule type" value="Genomic_DNA"/>
</dbReference>
<dbReference type="InParanoid" id="A7ATZ9"/>
<organism evidence="3 4">
    <name type="scientific">Babesia bovis</name>
    <dbReference type="NCBI Taxonomy" id="5865"/>
    <lineage>
        <taxon>Eukaryota</taxon>
        <taxon>Sar</taxon>
        <taxon>Alveolata</taxon>
        <taxon>Apicomplexa</taxon>
        <taxon>Aconoidasida</taxon>
        <taxon>Piroplasmida</taxon>
        <taxon>Babesiidae</taxon>
        <taxon>Babesia</taxon>
    </lineage>
</organism>
<protein>
    <recommendedName>
        <fullName evidence="2">Nas2 N-terminal domain-containing protein</fullName>
    </recommendedName>
</protein>
<evidence type="ECO:0000256" key="1">
    <source>
        <dbReference type="SAM" id="Coils"/>
    </source>
</evidence>